<dbReference type="EMBL" id="KI278648">
    <property type="protein sequence ID" value="ESA19036.1"/>
    <property type="molecule type" value="Genomic_DNA"/>
</dbReference>
<name>U9UTY4_RHIID</name>
<dbReference type="AlphaFoldDB" id="U9UTY4"/>
<gene>
    <name evidence="1" type="ORF">GLOINDRAFT_93067</name>
</gene>
<organism evidence="1">
    <name type="scientific">Rhizophagus irregularis (strain DAOM 181602 / DAOM 197198 / MUCL 43194)</name>
    <name type="common">Arbuscular mycorrhizal fungus</name>
    <name type="synonym">Glomus intraradices</name>
    <dbReference type="NCBI Taxonomy" id="747089"/>
    <lineage>
        <taxon>Eukaryota</taxon>
        <taxon>Fungi</taxon>
        <taxon>Fungi incertae sedis</taxon>
        <taxon>Mucoromycota</taxon>
        <taxon>Glomeromycotina</taxon>
        <taxon>Glomeromycetes</taxon>
        <taxon>Glomerales</taxon>
        <taxon>Glomeraceae</taxon>
        <taxon>Rhizophagus</taxon>
    </lineage>
</organism>
<dbReference type="HOGENOM" id="CLU_2172358_0_0_1"/>
<reference evidence="1" key="1">
    <citation type="submission" date="2013-07" db="EMBL/GenBank/DDBJ databases">
        <title>The genome of an arbuscular mycorrhizal fungus provides insights into the evolution of the oldest plant symbiosis.</title>
        <authorList>
            <consortium name="DOE Joint Genome Institute"/>
            <person name="Tisserant E."/>
            <person name="Malbreil M."/>
            <person name="Kuo A."/>
            <person name="Kohler A."/>
            <person name="Symeonidi A."/>
            <person name="Balestrini R."/>
            <person name="Charron P."/>
            <person name="Duensing N."/>
            <person name="Frei-dit-Frey N."/>
            <person name="Gianinazzi-Pearson V."/>
            <person name="Gilbert B."/>
            <person name="Handa Y."/>
            <person name="Hijri M."/>
            <person name="Kaul R."/>
            <person name="Kawaguchi M."/>
            <person name="Krajinski F."/>
            <person name="Lammers P."/>
            <person name="Lapierre D."/>
            <person name="Masclaux F.G."/>
            <person name="Murat C."/>
            <person name="Morin E."/>
            <person name="Ndikumana S."/>
            <person name="Pagni M."/>
            <person name="Petitpierre D."/>
            <person name="Requena N."/>
            <person name="Rosikiewicz P."/>
            <person name="Riley R."/>
            <person name="Saito K."/>
            <person name="San Clemente H."/>
            <person name="Shapiro H."/>
            <person name="van Tuinen D."/>
            <person name="Becard G."/>
            <person name="Bonfante P."/>
            <person name="Paszkowski U."/>
            <person name="Shachar-Hill Y."/>
            <person name="Young J.P."/>
            <person name="Sanders I.R."/>
            <person name="Henrissat B."/>
            <person name="Rensing S.A."/>
            <person name="Grigoriev I.V."/>
            <person name="Corradi N."/>
            <person name="Roux C."/>
            <person name="Martin F."/>
        </authorList>
    </citation>
    <scope>NUCLEOTIDE SEQUENCE</scope>
    <source>
        <strain evidence="1">DAOM 197198</strain>
    </source>
</reference>
<accession>U9UTY4</accession>
<protein>
    <submittedName>
        <fullName evidence="1">Uncharacterized protein</fullName>
    </submittedName>
</protein>
<sequence>MGLRREEYQGPDYPMVTRRPRSLLGTINIKGSRYRWRLCSLVRNCALRTECFETLSHNIFDHLMIDIVQIQVVKCSRIRITSGSYASSSENHSGCSMRANSHCFREKSYY</sequence>
<evidence type="ECO:0000313" key="1">
    <source>
        <dbReference type="EMBL" id="ESA19036.1"/>
    </source>
</evidence>
<proteinExistence type="predicted"/>